<feature type="region of interest" description="Disordered" evidence="1">
    <location>
        <begin position="144"/>
        <end position="189"/>
    </location>
</feature>
<dbReference type="EMBL" id="ML977145">
    <property type="protein sequence ID" value="KAF1989270.1"/>
    <property type="molecule type" value="Genomic_DNA"/>
</dbReference>
<protein>
    <submittedName>
        <fullName evidence="2">Uncharacterized protein</fullName>
    </submittedName>
</protein>
<evidence type="ECO:0000313" key="2">
    <source>
        <dbReference type="EMBL" id="KAF1989270.1"/>
    </source>
</evidence>
<reference evidence="2" key="1">
    <citation type="journal article" date="2020" name="Stud. Mycol.">
        <title>101 Dothideomycetes genomes: a test case for predicting lifestyles and emergence of pathogens.</title>
        <authorList>
            <person name="Haridas S."/>
            <person name="Albert R."/>
            <person name="Binder M."/>
            <person name="Bloem J."/>
            <person name="Labutti K."/>
            <person name="Salamov A."/>
            <person name="Andreopoulos B."/>
            <person name="Baker S."/>
            <person name="Barry K."/>
            <person name="Bills G."/>
            <person name="Bluhm B."/>
            <person name="Cannon C."/>
            <person name="Castanera R."/>
            <person name="Culley D."/>
            <person name="Daum C."/>
            <person name="Ezra D."/>
            <person name="Gonzalez J."/>
            <person name="Henrissat B."/>
            <person name="Kuo A."/>
            <person name="Liang C."/>
            <person name="Lipzen A."/>
            <person name="Lutzoni F."/>
            <person name="Magnuson J."/>
            <person name="Mondo S."/>
            <person name="Nolan M."/>
            <person name="Ohm R."/>
            <person name="Pangilinan J."/>
            <person name="Park H.-J."/>
            <person name="Ramirez L."/>
            <person name="Alfaro M."/>
            <person name="Sun H."/>
            <person name="Tritt A."/>
            <person name="Yoshinaga Y."/>
            <person name="Zwiers L.-H."/>
            <person name="Turgeon B."/>
            <person name="Goodwin S."/>
            <person name="Spatafora J."/>
            <person name="Crous P."/>
            <person name="Grigoriev I."/>
        </authorList>
    </citation>
    <scope>NUCLEOTIDE SEQUENCE</scope>
    <source>
        <strain evidence="2">CBS 113979</strain>
    </source>
</reference>
<feature type="compositionally biased region" description="Basic and acidic residues" evidence="1">
    <location>
        <begin position="174"/>
        <end position="189"/>
    </location>
</feature>
<evidence type="ECO:0000256" key="1">
    <source>
        <dbReference type="SAM" id="MobiDB-lite"/>
    </source>
</evidence>
<proteinExistence type="predicted"/>
<accession>A0A6G1H8C0</accession>
<name>A0A6G1H8C0_9PEZI</name>
<dbReference type="Proteomes" id="UP000800041">
    <property type="component" value="Unassembled WGS sequence"/>
</dbReference>
<sequence length="189" mass="21558">MQGKCRDSSPLDNLDSARDDMDLFQLSPPLHYWQIPRRRRGTNYKMPASFIESLTLQSSGWKLQPALPPRPGDGHEDDNTIKKVNHHSFQEAYRKDHLQLFPITILHPRLRTVTIDNRNGPTNYARESPTPHPQIVASIAQCPPKRAKPSSSLHPVVPVNTKPSKPSTFQMEKAVSHHNHDLHSPRRHS</sequence>
<organism evidence="2 3">
    <name type="scientific">Aulographum hederae CBS 113979</name>
    <dbReference type="NCBI Taxonomy" id="1176131"/>
    <lineage>
        <taxon>Eukaryota</taxon>
        <taxon>Fungi</taxon>
        <taxon>Dikarya</taxon>
        <taxon>Ascomycota</taxon>
        <taxon>Pezizomycotina</taxon>
        <taxon>Dothideomycetes</taxon>
        <taxon>Pleosporomycetidae</taxon>
        <taxon>Aulographales</taxon>
        <taxon>Aulographaceae</taxon>
    </lineage>
</organism>
<dbReference type="AlphaFoldDB" id="A0A6G1H8C0"/>
<keyword evidence="3" id="KW-1185">Reference proteome</keyword>
<gene>
    <name evidence="2" type="ORF">K402DRAFT_452027</name>
</gene>
<evidence type="ECO:0000313" key="3">
    <source>
        <dbReference type="Proteomes" id="UP000800041"/>
    </source>
</evidence>
<feature type="compositionally biased region" description="Polar residues" evidence="1">
    <location>
        <begin position="161"/>
        <end position="170"/>
    </location>
</feature>